<evidence type="ECO:0000313" key="2">
    <source>
        <dbReference type="EMBL" id="KZS91634.1"/>
    </source>
</evidence>
<feature type="region of interest" description="Disordered" evidence="1">
    <location>
        <begin position="270"/>
        <end position="293"/>
    </location>
</feature>
<keyword evidence="3" id="KW-1185">Reference proteome</keyword>
<sequence>MFQLTSENQEALEATVVKASAEHERVSYRSNGIYRRTYCLGDHDPSYPDLFIKYNDNGTQRSEAEMLQRIYALACKDGDAAPHVPEPIHCFKGERALVYLVMRHIERQDVSPDVLVAKAASVVQWLRSKRYTAEEPFGIQPHSLVHHRLFKDRRAPLPFTNVLAAEKYFNTALHRIRRPVEPIVEISLTSEDVVLTQSDMDESNFATIRGLPLSLADYTLLRTTPFAKAVAECMFDPVETEERLGTPTMKSLVEVRKQLRWTYDDSLGLDADGNVKYPPRQRSAPQPASIESA</sequence>
<proteinExistence type="predicted"/>
<dbReference type="OrthoDB" id="3250044at2759"/>
<evidence type="ECO:0000313" key="3">
    <source>
        <dbReference type="Proteomes" id="UP000076722"/>
    </source>
</evidence>
<dbReference type="AlphaFoldDB" id="A0A164SMP0"/>
<accession>A0A164SMP0</accession>
<organism evidence="2 3">
    <name type="scientific">Sistotremastrum niveocremeum HHB9708</name>
    <dbReference type="NCBI Taxonomy" id="1314777"/>
    <lineage>
        <taxon>Eukaryota</taxon>
        <taxon>Fungi</taxon>
        <taxon>Dikarya</taxon>
        <taxon>Basidiomycota</taxon>
        <taxon>Agaricomycotina</taxon>
        <taxon>Agaricomycetes</taxon>
        <taxon>Sistotremastrales</taxon>
        <taxon>Sistotremastraceae</taxon>
        <taxon>Sertulicium</taxon>
        <taxon>Sertulicium niveocremeum</taxon>
    </lineage>
</organism>
<gene>
    <name evidence="2" type="ORF">SISNIDRAFT_496485</name>
</gene>
<feature type="compositionally biased region" description="Polar residues" evidence="1">
    <location>
        <begin position="283"/>
        <end position="293"/>
    </location>
</feature>
<reference evidence="2 3" key="1">
    <citation type="journal article" date="2016" name="Mol. Biol. Evol.">
        <title>Comparative Genomics of Early-Diverging Mushroom-Forming Fungi Provides Insights into the Origins of Lignocellulose Decay Capabilities.</title>
        <authorList>
            <person name="Nagy L.G."/>
            <person name="Riley R."/>
            <person name="Tritt A."/>
            <person name="Adam C."/>
            <person name="Daum C."/>
            <person name="Floudas D."/>
            <person name="Sun H."/>
            <person name="Yadav J.S."/>
            <person name="Pangilinan J."/>
            <person name="Larsson K.H."/>
            <person name="Matsuura K."/>
            <person name="Barry K."/>
            <person name="Labutti K."/>
            <person name="Kuo R."/>
            <person name="Ohm R.A."/>
            <person name="Bhattacharya S.S."/>
            <person name="Shirouzu T."/>
            <person name="Yoshinaga Y."/>
            <person name="Martin F.M."/>
            <person name="Grigoriev I.V."/>
            <person name="Hibbett D.S."/>
        </authorList>
    </citation>
    <scope>NUCLEOTIDE SEQUENCE [LARGE SCALE GENOMIC DNA]</scope>
    <source>
        <strain evidence="2 3">HHB9708</strain>
    </source>
</reference>
<evidence type="ECO:0000256" key="1">
    <source>
        <dbReference type="SAM" id="MobiDB-lite"/>
    </source>
</evidence>
<dbReference type="Proteomes" id="UP000076722">
    <property type="component" value="Unassembled WGS sequence"/>
</dbReference>
<name>A0A164SMP0_9AGAM</name>
<protein>
    <submittedName>
        <fullName evidence="2">Uncharacterized protein</fullName>
    </submittedName>
</protein>
<dbReference type="EMBL" id="KV419414">
    <property type="protein sequence ID" value="KZS91634.1"/>
    <property type="molecule type" value="Genomic_DNA"/>
</dbReference>
<dbReference type="STRING" id="1314777.A0A164SMP0"/>